<dbReference type="Proteomes" id="UP000515908">
    <property type="component" value="Chromosome 13"/>
</dbReference>
<feature type="compositionally biased region" description="Acidic residues" evidence="1">
    <location>
        <begin position="294"/>
        <end position="318"/>
    </location>
</feature>
<evidence type="ECO:0000313" key="3">
    <source>
        <dbReference type="Proteomes" id="UP000515908"/>
    </source>
</evidence>
<keyword evidence="3" id="KW-1185">Reference proteome</keyword>
<evidence type="ECO:0000313" key="2">
    <source>
        <dbReference type="EMBL" id="CAD2219146.1"/>
    </source>
</evidence>
<evidence type="ECO:0000256" key="1">
    <source>
        <dbReference type="SAM" id="MobiDB-lite"/>
    </source>
</evidence>
<gene>
    <name evidence="2" type="ORF">ADEAN_000663900</name>
</gene>
<dbReference type="VEuPathDB" id="TriTrypDB:ADEAN_000663900"/>
<feature type="region of interest" description="Disordered" evidence="1">
    <location>
        <begin position="257"/>
        <end position="318"/>
    </location>
</feature>
<sequence>MSQASPSPEDGGENRLLQEIFLRLSRGMLQHEHIGEFETNPKLFYTAISDFFQQWSERQQQQQQFSASKEELRCVMTFSLSNLHPTLVSWSEDTPRTAEHIVRHSPLIPLDRVRREIRVAGAVPHFMESGLIEVVEVCRVLDDKWAVRTPPGVINAVHFLSTCCSLVPCEKMTELIPLVGGLLQETCHGQYEERLAYDVMGAVLLEWSVLDSYYRSELKTLSHHVEEEARSGAGKPLESLESFLSALLEKEDSVKALTSAPTDPKTAAVPPPRAASAAGQRPSVSLTVDNVAPDPEEAATESPQEEEEAESEVSVEEDIDYRFWSQLAS</sequence>
<dbReference type="EMBL" id="LR877157">
    <property type="protein sequence ID" value="CAD2219146.1"/>
    <property type="molecule type" value="Genomic_DNA"/>
</dbReference>
<organism evidence="2 3">
    <name type="scientific">Angomonas deanei</name>
    <dbReference type="NCBI Taxonomy" id="59799"/>
    <lineage>
        <taxon>Eukaryota</taxon>
        <taxon>Discoba</taxon>
        <taxon>Euglenozoa</taxon>
        <taxon>Kinetoplastea</taxon>
        <taxon>Metakinetoplastina</taxon>
        <taxon>Trypanosomatida</taxon>
        <taxon>Trypanosomatidae</taxon>
        <taxon>Strigomonadinae</taxon>
        <taxon>Angomonas</taxon>
    </lineage>
</organism>
<dbReference type="AlphaFoldDB" id="A0A7G2CHB3"/>
<protein>
    <submittedName>
        <fullName evidence="2">Uncharacterized protein</fullName>
    </submittedName>
</protein>
<reference evidence="2 3" key="1">
    <citation type="submission" date="2020-08" db="EMBL/GenBank/DDBJ databases">
        <authorList>
            <person name="Newling K."/>
            <person name="Davey J."/>
            <person name="Forrester S."/>
        </authorList>
    </citation>
    <scope>NUCLEOTIDE SEQUENCE [LARGE SCALE GENOMIC DNA]</scope>
    <source>
        <strain evidence="3">Crithidia deanei Carvalho (ATCC PRA-265)</strain>
    </source>
</reference>
<proteinExistence type="predicted"/>
<name>A0A7G2CHB3_9TRYP</name>
<accession>A0A7G2CHB3</accession>